<dbReference type="GO" id="GO:0003700">
    <property type="term" value="F:DNA-binding transcription factor activity"/>
    <property type="evidence" value="ECO:0007669"/>
    <property type="project" value="InterPro"/>
</dbReference>
<evidence type="ECO:0000313" key="7">
    <source>
        <dbReference type="EnsemblProtists" id="PYU1_T003853"/>
    </source>
</evidence>
<dbReference type="AlphaFoldDB" id="K3WFW2"/>
<feature type="compositionally biased region" description="Polar residues" evidence="5">
    <location>
        <begin position="457"/>
        <end position="480"/>
    </location>
</feature>
<reference evidence="8" key="1">
    <citation type="journal article" date="2010" name="Genome Biol.">
        <title>Genome sequence of the necrotrophic plant pathogen Pythium ultimum reveals original pathogenicity mechanisms and effector repertoire.</title>
        <authorList>
            <person name="Levesque C.A."/>
            <person name="Brouwer H."/>
            <person name="Cano L."/>
            <person name="Hamilton J.P."/>
            <person name="Holt C."/>
            <person name="Huitema E."/>
            <person name="Raffaele S."/>
            <person name="Robideau G.P."/>
            <person name="Thines M."/>
            <person name="Win J."/>
            <person name="Zerillo M.M."/>
            <person name="Beakes G.W."/>
            <person name="Boore J.L."/>
            <person name="Busam D."/>
            <person name="Dumas B."/>
            <person name="Ferriera S."/>
            <person name="Fuerstenberg S.I."/>
            <person name="Gachon C.M."/>
            <person name="Gaulin E."/>
            <person name="Govers F."/>
            <person name="Grenville-Briggs L."/>
            <person name="Horner N."/>
            <person name="Hostetler J."/>
            <person name="Jiang R.H."/>
            <person name="Johnson J."/>
            <person name="Krajaejun T."/>
            <person name="Lin H."/>
            <person name="Meijer H.J."/>
            <person name="Moore B."/>
            <person name="Morris P."/>
            <person name="Phuntmart V."/>
            <person name="Puiu D."/>
            <person name="Shetty J."/>
            <person name="Stajich J.E."/>
            <person name="Tripathy S."/>
            <person name="Wawra S."/>
            <person name="van West P."/>
            <person name="Whitty B.R."/>
            <person name="Coutinho P.M."/>
            <person name="Henrissat B."/>
            <person name="Martin F."/>
            <person name="Thomas P.D."/>
            <person name="Tyler B.M."/>
            <person name="De Vries R.P."/>
            <person name="Kamoun S."/>
            <person name="Yandell M."/>
            <person name="Tisserat N."/>
            <person name="Buell C.R."/>
        </authorList>
    </citation>
    <scope>NUCLEOTIDE SEQUENCE</scope>
    <source>
        <strain evidence="8">DAOM:BR144</strain>
    </source>
</reference>
<dbReference type="eggNOG" id="KOG0627">
    <property type="taxonomic scope" value="Eukaryota"/>
</dbReference>
<evidence type="ECO:0000256" key="1">
    <source>
        <dbReference type="ARBA" id="ARBA00004123"/>
    </source>
</evidence>
<accession>K3WFW2</accession>
<dbReference type="EMBL" id="GL376638">
    <property type="status" value="NOT_ANNOTATED_CDS"/>
    <property type="molecule type" value="Genomic_DNA"/>
</dbReference>
<sequence>MLKPLKPKRTSGAGFVHVLWNILTNEDPSIISWNNGGASFSIHDTEKFEQATLPRNQLPNLCTFRHFLHAHGFKEVSENQHRDEEGKKGAETYRHDDFVAGHLDKLDRITFDDSVKLILCQECKLNEQSSRCSARRHTAKKGSQSSTTAWNQPPQAQASITRDQSNDLQVSASRQPPPSSSDMRVGQTLETLQVASAPQNSFITSRTRTTHAVQYPRAVSTDQFSSNYSSTTSDRPRQRIDPFPNHLLKEQPSAPTSRAHPAGEFSRNGSERTMEKSWSTHRSTIPSSSPSSLIAGFTRNQTLPSTTQSTQLSTRLATKTTTGLAVLPSFQAPMSVTLRIGGRKRGKQSSGIFGFEQQSEQQKRMRLSPRNKTAERDATNPLITEWNGSGERSNQTIRTSAATERTVETPPTQHRLFSEKPVAGWTHAGHSSDGHHNPAAPKQSNAYLQPIPRLPSMPSQHSSYTTVPIHTSNGRASSNDDLAGNRKNKASNGTSSPRGVYAPSLSPGNGKSPSTESEEDGLSLLMLASAPR</sequence>
<evidence type="ECO:0000313" key="8">
    <source>
        <dbReference type="Proteomes" id="UP000019132"/>
    </source>
</evidence>
<keyword evidence="8" id="KW-1185">Reference proteome</keyword>
<feature type="region of interest" description="Disordered" evidence="5">
    <location>
        <begin position="355"/>
        <end position="532"/>
    </location>
</feature>
<evidence type="ECO:0000256" key="3">
    <source>
        <dbReference type="ARBA" id="ARBA00023242"/>
    </source>
</evidence>
<keyword evidence="3" id="KW-0539">Nucleus</keyword>
<dbReference type="Gene3D" id="1.10.10.10">
    <property type="entry name" value="Winged helix-like DNA-binding domain superfamily/Winged helix DNA-binding domain"/>
    <property type="match status" value="1"/>
</dbReference>
<dbReference type="InterPro" id="IPR036388">
    <property type="entry name" value="WH-like_DNA-bd_sf"/>
</dbReference>
<feature type="compositionally biased region" description="Polar residues" evidence="5">
    <location>
        <begin position="220"/>
        <end position="233"/>
    </location>
</feature>
<organism evidence="7 8">
    <name type="scientific">Globisporangium ultimum (strain ATCC 200006 / CBS 805.95 / DAOM BR144)</name>
    <name type="common">Pythium ultimum</name>
    <dbReference type="NCBI Taxonomy" id="431595"/>
    <lineage>
        <taxon>Eukaryota</taxon>
        <taxon>Sar</taxon>
        <taxon>Stramenopiles</taxon>
        <taxon>Oomycota</taxon>
        <taxon>Peronosporomycetes</taxon>
        <taxon>Pythiales</taxon>
        <taxon>Pythiaceae</taxon>
        <taxon>Globisporangium</taxon>
    </lineage>
</organism>
<feature type="region of interest" description="Disordered" evidence="5">
    <location>
        <begin position="131"/>
        <end position="184"/>
    </location>
</feature>
<evidence type="ECO:0000259" key="6">
    <source>
        <dbReference type="SMART" id="SM00415"/>
    </source>
</evidence>
<dbReference type="InterPro" id="IPR036390">
    <property type="entry name" value="WH_DNA-bd_sf"/>
</dbReference>
<feature type="region of interest" description="Disordered" evidence="5">
    <location>
        <begin position="213"/>
        <end position="294"/>
    </location>
</feature>
<dbReference type="SUPFAM" id="SSF46785">
    <property type="entry name" value="Winged helix' DNA-binding domain"/>
    <property type="match status" value="1"/>
</dbReference>
<dbReference type="Pfam" id="PF00447">
    <property type="entry name" value="HSF_DNA-bind"/>
    <property type="match status" value="1"/>
</dbReference>
<dbReference type="SMART" id="SM00415">
    <property type="entry name" value="HSF"/>
    <property type="match status" value="1"/>
</dbReference>
<keyword evidence="2" id="KW-0238">DNA-binding</keyword>
<dbReference type="GO" id="GO:0005634">
    <property type="term" value="C:nucleus"/>
    <property type="evidence" value="ECO:0007669"/>
    <property type="project" value="UniProtKB-SubCell"/>
</dbReference>
<feature type="compositionally biased region" description="Low complexity" evidence="5">
    <location>
        <begin position="280"/>
        <end position="292"/>
    </location>
</feature>
<dbReference type="InterPro" id="IPR000232">
    <property type="entry name" value="HSF_DNA-bd"/>
</dbReference>
<dbReference type="Proteomes" id="UP000019132">
    <property type="component" value="Unassembled WGS sequence"/>
</dbReference>
<name>K3WFW2_GLOUD</name>
<dbReference type="GO" id="GO:0043565">
    <property type="term" value="F:sequence-specific DNA binding"/>
    <property type="evidence" value="ECO:0007669"/>
    <property type="project" value="InterPro"/>
</dbReference>
<dbReference type="InParanoid" id="K3WFW2"/>
<evidence type="ECO:0000256" key="2">
    <source>
        <dbReference type="ARBA" id="ARBA00023125"/>
    </source>
</evidence>
<proteinExistence type="inferred from homology"/>
<comment type="similarity">
    <text evidence="4">Belongs to the HSF family.</text>
</comment>
<feature type="compositionally biased region" description="Polar residues" evidence="5">
    <location>
        <begin position="386"/>
        <end position="403"/>
    </location>
</feature>
<dbReference type="EnsemblProtists" id="PYU1_T003853">
    <property type="protein sequence ID" value="PYU1_T003853"/>
    <property type="gene ID" value="PYU1_G003843"/>
</dbReference>
<evidence type="ECO:0000256" key="5">
    <source>
        <dbReference type="SAM" id="MobiDB-lite"/>
    </source>
</evidence>
<dbReference type="VEuPathDB" id="FungiDB:PYU1_G003843"/>
<dbReference type="STRING" id="431595.K3WFW2"/>
<feature type="compositionally biased region" description="Polar residues" evidence="5">
    <location>
        <begin position="141"/>
        <end position="174"/>
    </location>
</feature>
<comment type="subcellular location">
    <subcellularLocation>
        <location evidence="1">Nucleus</location>
    </subcellularLocation>
</comment>
<feature type="domain" description="HSF-type DNA-binding" evidence="6">
    <location>
        <begin position="11"/>
        <end position="112"/>
    </location>
</feature>
<protein>
    <recommendedName>
        <fullName evidence="6">HSF-type DNA-binding domain-containing protein</fullName>
    </recommendedName>
</protein>
<reference evidence="7" key="3">
    <citation type="submission" date="2015-02" db="UniProtKB">
        <authorList>
            <consortium name="EnsemblProtists"/>
        </authorList>
    </citation>
    <scope>IDENTIFICATION</scope>
    <source>
        <strain evidence="7">DAOM BR144</strain>
    </source>
</reference>
<evidence type="ECO:0000256" key="4">
    <source>
        <dbReference type="RuleBase" id="RU004020"/>
    </source>
</evidence>
<feature type="compositionally biased region" description="Polar residues" evidence="5">
    <location>
        <begin position="506"/>
        <end position="515"/>
    </location>
</feature>
<reference evidence="8" key="2">
    <citation type="submission" date="2010-04" db="EMBL/GenBank/DDBJ databases">
        <authorList>
            <person name="Buell R."/>
            <person name="Hamilton J."/>
            <person name="Hostetler J."/>
        </authorList>
    </citation>
    <scope>NUCLEOTIDE SEQUENCE [LARGE SCALE GENOMIC DNA]</scope>
    <source>
        <strain evidence="8">DAOM:BR144</strain>
    </source>
</reference>
<dbReference type="HOGENOM" id="CLU_512434_0_0_1"/>